<name>D9PJH3_9ZZZZ</name>
<organism evidence="2">
    <name type="scientific">sediment metagenome</name>
    <dbReference type="NCBI Taxonomy" id="749907"/>
    <lineage>
        <taxon>unclassified sequences</taxon>
        <taxon>metagenomes</taxon>
        <taxon>ecological metagenomes</taxon>
    </lineage>
</organism>
<dbReference type="EMBL" id="ADZX01000517">
    <property type="protein sequence ID" value="EFK96297.1"/>
    <property type="molecule type" value="Genomic_DNA"/>
</dbReference>
<feature type="transmembrane region" description="Helical" evidence="1">
    <location>
        <begin position="6"/>
        <end position="28"/>
    </location>
</feature>
<gene>
    <name evidence="2" type="ORF">LDC_1682</name>
</gene>
<reference evidence="2" key="2">
    <citation type="journal article" date="2011" name="Microb. Ecol.">
        <title>Taxonomic and Functional Metagenomic Profiling of the Microbial Community in the Anoxic Sediment of a Sub-saline Shallow Lake (Laguna de Carrizo, Central Spain).</title>
        <authorList>
            <person name="Ferrer M."/>
            <person name="Guazzaroni M.E."/>
            <person name="Richter M."/>
            <person name="Garcia-Salamanca A."/>
            <person name="Yarza P."/>
            <person name="Suarez-Suarez A."/>
            <person name="Solano J."/>
            <person name="Alcaide M."/>
            <person name="van Dillewijn P."/>
            <person name="Molina-Henares M.A."/>
            <person name="Lopez-Cortes N."/>
            <person name="Al-Ramahi Y."/>
            <person name="Guerrero C."/>
            <person name="Acosta A."/>
            <person name="de Eugenio L.I."/>
            <person name="Martinez V."/>
            <person name="Marques S."/>
            <person name="Rojo F."/>
            <person name="Santero E."/>
            <person name="Genilloud O."/>
            <person name="Perez-Perez J."/>
            <person name="Rossello-Mora R."/>
            <person name="Ramos J.L."/>
        </authorList>
    </citation>
    <scope>NUCLEOTIDE SEQUENCE</scope>
</reference>
<comment type="caution">
    <text evidence="2">The sequence shown here is derived from an EMBL/GenBank/DDBJ whole genome shotgun (WGS) entry which is preliminary data.</text>
</comment>
<protein>
    <submittedName>
        <fullName evidence="2">Transmembrane protein</fullName>
    </submittedName>
</protein>
<dbReference type="AlphaFoldDB" id="D9PJH3"/>
<keyword evidence="1 2" id="KW-0812">Transmembrane</keyword>
<keyword evidence="1" id="KW-1133">Transmembrane helix</keyword>
<dbReference type="InterPro" id="IPR032314">
    <property type="entry name" value="DUF4845"/>
</dbReference>
<reference evidence="2" key="1">
    <citation type="submission" date="2010-07" db="EMBL/GenBank/DDBJ databases">
        <authorList>
            <consortium name="CONSOLIDER consortium CSD2007-00005"/>
            <person name="Guazzaroni M.-E."/>
            <person name="Richter M."/>
            <person name="Garcia-Salamanca A."/>
            <person name="Yarza P."/>
            <person name="Ferrer M."/>
        </authorList>
    </citation>
    <scope>NUCLEOTIDE SEQUENCE</scope>
</reference>
<keyword evidence="1" id="KW-0472">Membrane</keyword>
<evidence type="ECO:0000313" key="2">
    <source>
        <dbReference type="EMBL" id="EFK96297.1"/>
    </source>
</evidence>
<evidence type="ECO:0000256" key="1">
    <source>
        <dbReference type="SAM" id="Phobius"/>
    </source>
</evidence>
<proteinExistence type="predicted"/>
<accession>D9PJH3</accession>
<sequence>MVRKQLGVTLSGAIVWMVILALGGLFAAKLMPSYMEYFAVKKILAAMEESGETKGTVRDIRNAFDRRNTIEDVKAIRGDDLEITKEAGEAVVTAIWATKIPVAGNFSACLDFTVTTAK</sequence>
<dbReference type="Pfam" id="PF16137">
    <property type="entry name" value="DUF4845"/>
    <property type="match status" value="1"/>
</dbReference>